<gene>
    <name evidence="1" type="ORF">L2E82_18219</name>
</gene>
<protein>
    <submittedName>
        <fullName evidence="1">Uncharacterized protein</fullName>
    </submittedName>
</protein>
<evidence type="ECO:0000313" key="1">
    <source>
        <dbReference type="EMBL" id="KAI3767807.1"/>
    </source>
</evidence>
<accession>A0ACB9F9J3</accession>
<name>A0ACB9F9J3_CICIN</name>
<sequence>MDGLVGFLDVCGITRGIVSELKRHVIVLQCALRRRKAASTLERITQYNCFRKRITKDVKRLIANLKQSMAAKLEEYHNHHHEVVIKTIKEVREVTVTIFESLLKLLVMADSRTATANKWSRVVSTLIQKTRVACELHHHRQQEQHWRTNYDLEGLDVSCPIGCIKDGLPSWSYGKCQLERMEALLERIEDSLESLYLTLIRTRVSLLNIVSHY</sequence>
<reference evidence="2" key="1">
    <citation type="journal article" date="2022" name="Mol. Ecol. Resour.">
        <title>The genomes of chicory, endive, great burdock and yacon provide insights into Asteraceae palaeo-polyploidization history and plant inulin production.</title>
        <authorList>
            <person name="Fan W."/>
            <person name="Wang S."/>
            <person name="Wang H."/>
            <person name="Wang A."/>
            <person name="Jiang F."/>
            <person name="Liu H."/>
            <person name="Zhao H."/>
            <person name="Xu D."/>
            <person name="Zhang Y."/>
        </authorList>
    </citation>
    <scope>NUCLEOTIDE SEQUENCE [LARGE SCALE GENOMIC DNA]</scope>
    <source>
        <strain evidence="2">cv. Punajuju</strain>
    </source>
</reference>
<keyword evidence="2" id="KW-1185">Reference proteome</keyword>
<organism evidence="1 2">
    <name type="scientific">Cichorium intybus</name>
    <name type="common">Chicory</name>
    <dbReference type="NCBI Taxonomy" id="13427"/>
    <lineage>
        <taxon>Eukaryota</taxon>
        <taxon>Viridiplantae</taxon>
        <taxon>Streptophyta</taxon>
        <taxon>Embryophyta</taxon>
        <taxon>Tracheophyta</taxon>
        <taxon>Spermatophyta</taxon>
        <taxon>Magnoliopsida</taxon>
        <taxon>eudicotyledons</taxon>
        <taxon>Gunneridae</taxon>
        <taxon>Pentapetalae</taxon>
        <taxon>asterids</taxon>
        <taxon>campanulids</taxon>
        <taxon>Asterales</taxon>
        <taxon>Asteraceae</taxon>
        <taxon>Cichorioideae</taxon>
        <taxon>Cichorieae</taxon>
        <taxon>Cichoriinae</taxon>
        <taxon>Cichorium</taxon>
    </lineage>
</organism>
<dbReference type="Proteomes" id="UP001055811">
    <property type="component" value="Linkage Group LG03"/>
</dbReference>
<reference evidence="1 2" key="2">
    <citation type="journal article" date="2022" name="Mol. Ecol. Resour.">
        <title>The genomes of chicory, endive, great burdock and yacon provide insights into Asteraceae paleo-polyploidization history and plant inulin production.</title>
        <authorList>
            <person name="Fan W."/>
            <person name="Wang S."/>
            <person name="Wang H."/>
            <person name="Wang A."/>
            <person name="Jiang F."/>
            <person name="Liu H."/>
            <person name="Zhao H."/>
            <person name="Xu D."/>
            <person name="Zhang Y."/>
        </authorList>
    </citation>
    <scope>NUCLEOTIDE SEQUENCE [LARGE SCALE GENOMIC DNA]</scope>
    <source>
        <strain evidence="2">cv. Punajuju</strain>
        <tissue evidence="1">Leaves</tissue>
    </source>
</reference>
<proteinExistence type="predicted"/>
<evidence type="ECO:0000313" key="2">
    <source>
        <dbReference type="Proteomes" id="UP001055811"/>
    </source>
</evidence>
<dbReference type="EMBL" id="CM042011">
    <property type="protein sequence ID" value="KAI3767807.1"/>
    <property type="molecule type" value="Genomic_DNA"/>
</dbReference>
<comment type="caution">
    <text evidence="1">The sequence shown here is derived from an EMBL/GenBank/DDBJ whole genome shotgun (WGS) entry which is preliminary data.</text>
</comment>